<dbReference type="EMBL" id="AP017470">
    <property type="protein sequence ID" value="BBB32871.1"/>
    <property type="molecule type" value="Genomic_DNA"/>
</dbReference>
<keyword evidence="7" id="KW-1185">Reference proteome</keyword>
<dbReference type="InterPro" id="IPR006225">
    <property type="entry name" value="PsdUridine_synth_RluC/D"/>
</dbReference>
<keyword evidence="3" id="KW-0694">RNA-binding</keyword>
<dbReference type="KEGG" id="thyd:TTHT_1358"/>
<accession>A0A7R6PPF7</accession>
<dbReference type="GO" id="GO:0009982">
    <property type="term" value="F:pseudouridine synthase activity"/>
    <property type="evidence" value="ECO:0007669"/>
    <property type="project" value="InterPro"/>
</dbReference>
<proteinExistence type="inferred from homology"/>
<comment type="similarity">
    <text evidence="1 4">Belongs to the pseudouridine synthase RluA family.</text>
</comment>
<dbReference type="SUPFAM" id="SSF55120">
    <property type="entry name" value="Pseudouridine synthase"/>
    <property type="match status" value="1"/>
</dbReference>
<dbReference type="GO" id="GO:0003723">
    <property type="term" value="F:RNA binding"/>
    <property type="evidence" value="ECO:0007669"/>
    <property type="project" value="UniProtKB-KW"/>
</dbReference>
<dbReference type="CDD" id="cd02869">
    <property type="entry name" value="PseudoU_synth_RluA_like"/>
    <property type="match status" value="1"/>
</dbReference>
<dbReference type="RefSeq" id="WP_201327172.1">
    <property type="nucleotide sequence ID" value="NZ_AP017470.1"/>
</dbReference>
<dbReference type="EC" id="5.4.99.-" evidence="4"/>
<dbReference type="NCBIfam" id="TIGR00005">
    <property type="entry name" value="rluA_subfam"/>
    <property type="match status" value="1"/>
</dbReference>
<dbReference type="InterPro" id="IPR050188">
    <property type="entry name" value="RluA_PseudoU_synthase"/>
</dbReference>
<dbReference type="PANTHER" id="PTHR21600:SF44">
    <property type="entry name" value="RIBOSOMAL LARGE SUBUNIT PSEUDOURIDINE SYNTHASE D"/>
    <property type="match status" value="1"/>
</dbReference>
<dbReference type="Gene3D" id="3.30.2350.10">
    <property type="entry name" value="Pseudouridine synthase"/>
    <property type="match status" value="1"/>
</dbReference>
<evidence type="ECO:0000256" key="4">
    <source>
        <dbReference type="RuleBase" id="RU362028"/>
    </source>
</evidence>
<dbReference type="PANTHER" id="PTHR21600">
    <property type="entry name" value="MITOCHONDRIAL RNA PSEUDOURIDINE SYNTHASE"/>
    <property type="match status" value="1"/>
</dbReference>
<sequence length="286" mass="33379">MPILKYTVSKNIDLIKLANIKGIDSQNLKKSLAIGGILVNNKRIKKIDTKLKKGDRVSICLDENPPEFEFSKDWIVYEDEYLIIVNKPQGITTQGTMCYDINHLYYFVKQYLNGYAGLHHRLDRDTSGLVLFTKKKEVNKEVAKLFKNREIKKYYITIVHGRLERKKEINQPIGLIPESNPKKWWVNMPESKQAITIVKPIEVLKNFTLIEAMPLTGRTHQIRVHLSSIGHPILGDKFYNQEEKSNYSLMLHCKKLEFNHPVTKKKVTIETDMPERFKDLLKKEKE</sequence>
<comment type="catalytic activity">
    <reaction evidence="4">
        <text>a uridine in RNA = a pseudouridine in RNA</text>
        <dbReference type="Rhea" id="RHEA:48348"/>
        <dbReference type="Rhea" id="RHEA-COMP:12068"/>
        <dbReference type="Rhea" id="RHEA-COMP:12069"/>
        <dbReference type="ChEBI" id="CHEBI:65314"/>
        <dbReference type="ChEBI" id="CHEBI:65315"/>
    </reaction>
</comment>
<dbReference type="InterPro" id="IPR006145">
    <property type="entry name" value="PsdUridine_synth_RsuA/RluA"/>
</dbReference>
<dbReference type="GO" id="GO:0140098">
    <property type="term" value="F:catalytic activity, acting on RNA"/>
    <property type="evidence" value="ECO:0007669"/>
    <property type="project" value="UniProtKB-ARBA"/>
</dbReference>
<feature type="domain" description="Pseudouridine synthase RsuA/RluA-like" evidence="5">
    <location>
        <begin position="81"/>
        <end position="228"/>
    </location>
</feature>
<keyword evidence="4 6" id="KW-0413">Isomerase</keyword>
<evidence type="ECO:0000313" key="7">
    <source>
        <dbReference type="Proteomes" id="UP000595564"/>
    </source>
</evidence>
<dbReference type="CDD" id="cd00165">
    <property type="entry name" value="S4"/>
    <property type="match status" value="1"/>
</dbReference>
<dbReference type="InterPro" id="IPR020103">
    <property type="entry name" value="PsdUridine_synth_cat_dom_sf"/>
</dbReference>
<evidence type="ECO:0000256" key="1">
    <source>
        <dbReference type="ARBA" id="ARBA00010876"/>
    </source>
</evidence>
<evidence type="ECO:0000259" key="5">
    <source>
        <dbReference type="Pfam" id="PF00849"/>
    </source>
</evidence>
<evidence type="ECO:0000256" key="3">
    <source>
        <dbReference type="PROSITE-ProRule" id="PRU00182"/>
    </source>
</evidence>
<organism evidence="6 7">
    <name type="scientific">Thermotomaculum hydrothermale</name>
    <dbReference type="NCBI Taxonomy" id="981385"/>
    <lineage>
        <taxon>Bacteria</taxon>
        <taxon>Pseudomonadati</taxon>
        <taxon>Acidobacteriota</taxon>
        <taxon>Holophagae</taxon>
        <taxon>Thermotomaculales</taxon>
        <taxon>Thermotomaculaceae</taxon>
        <taxon>Thermotomaculum</taxon>
    </lineage>
</organism>
<evidence type="ECO:0000313" key="6">
    <source>
        <dbReference type="EMBL" id="BBB32871.1"/>
    </source>
</evidence>
<feature type="active site" evidence="2">
    <location>
        <position position="123"/>
    </location>
</feature>
<gene>
    <name evidence="6" type="ORF">TTHT_1358</name>
</gene>
<evidence type="ECO:0000256" key="2">
    <source>
        <dbReference type="PIRSR" id="PIRSR606225-1"/>
    </source>
</evidence>
<dbReference type="PROSITE" id="PS50889">
    <property type="entry name" value="S4"/>
    <property type="match status" value="1"/>
</dbReference>
<name>A0A7R6PPF7_9BACT</name>
<protein>
    <recommendedName>
        <fullName evidence="4">Pseudouridine synthase</fullName>
        <ecNumber evidence="4">5.4.99.-</ecNumber>
    </recommendedName>
</protein>
<reference evidence="6 7" key="1">
    <citation type="journal article" date="2012" name="Extremophiles">
        <title>Thermotomaculum hydrothermale gen. nov., sp. nov., a novel heterotrophic thermophile within the phylum Acidobacteria from a deep-sea hydrothermal vent chimney in the Southern Okinawa Trough.</title>
        <authorList>
            <person name="Izumi H."/>
            <person name="Nunoura T."/>
            <person name="Miyazaki M."/>
            <person name="Mino S."/>
            <person name="Toki T."/>
            <person name="Takai K."/>
            <person name="Sako Y."/>
            <person name="Sawabe T."/>
            <person name="Nakagawa S."/>
        </authorList>
    </citation>
    <scope>NUCLEOTIDE SEQUENCE [LARGE SCALE GENOMIC DNA]</scope>
    <source>
        <strain evidence="6 7">AC55</strain>
    </source>
</reference>
<comment type="function">
    <text evidence="4">Responsible for synthesis of pseudouridine from uracil.</text>
</comment>
<dbReference type="Pfam" id="PF00849">
    <property type="entry name" value="PseudoU_synth_2"/>
    <property type="match status" value="1"/>
</dbReference>
<dbReference type="AlphaFoldDB" id="A0A7R6PPF7"/>
<dbReference type="GO" id="GO:0000455">
    <property type="term" value="P:enzyme-directed rRNA pseudouridine synthesis"/>
    <property type="evidence" value="ECO:0007669"/>
    <property type="project" value="TreeGrafter"/>
</dbReference>
<dbReference type="Proteomes" id="UP000595564">
    <property type="component" value="Chromosome"/>
</dbReference>